<feature type="non-terminal residue" evidence="1">
    <location>
        <position position="85"/>
    </location>
</feature>
<evidence type="ECO:0000313" key="1">
    <source>
        <dbReference type="EMBL" id="GAH93507.1"/>
    </source>
</evidence>
<proteinExistence type="predicted"/>
<sequence length="85" mass="9092">IHGPGDERAARLFRSDELVEFCDRVVAAGVVHNEAVIGSRATEGVSGIEAMPTLNLGPAGVGRKCARDRNRVERANLGHASMIQR</sequence>
<name>X1JHM1_9ZZZZ</name>
<dbReference type="EMBL" id="BARU01048117">
    <property type="protein sequence ID" value="GAH93507.1"/>
    <property type="molecule type" value="Genomic_DNA"/>
</dbReference>
<protein>
    <submittedName>
        <fullName evidence="1">Uncharacterized protein</fullName>
    </submittedName>
</protein>
<gene>
    <name evidence="1" type="ORF">S03H2_71708</name>
</gene>
<comment type="caution">
    <text evidence="1">The sequence shown here is derived from an EMBL/GenBank/DDBJ whole genome shotgun (WGS) entry which is preliminary data.</text>
</comment>
<dbReference type="AlphaFoldDB" id="X1JHM1"/>
<organism evidence="1">
    <name type="scientific">marine sediment metagenome</name>
    <dbReference type="NCBI Taxonomy" id="412755"/>
    <lineage>
        <taxon>unclassified sequences</taxon>
        <taxon>metagenomes</taxon>
        <taxon>ecological metagenomes</taxon>
    </lineage>
</organism>
<feature type="non-terminal residue" evidence="1">
    <location>
        <position position="1"/>
    </location>
</feature>
<accession>X1JHM1</accession>
<reference evidence="1" key="1">
    <citation type="journal article" date="2014" name="Front. Microbiol.">
        <title>High frequency of phylogenetically diverse reductive dehalogenase-homologous genes in deep subseafloor sedimentary metagenomes.</title>
        <authorList>
            <person name="Kawai M."/>
            <person name="Futagami T."/>
            <person name="Toyoda A."/>
            <person name="Takaki Y."/>
            <person name="Nishi S."/>
            <person name="Hori S."/>
            <person name="Arai W."/>
            <person name="Tsubouchi T."/>
            <person name="Morono Y."/>
            <person name="Uchiyama I."/>
            <person name="Ito T."/>
            <person name="Fujiyama A."/>
            <person name="Inagaki F."/>
            <person name="Takami H."/>
        </authorList>
    </citation>
    <scope>NUCLEOTIDE SEQUENCE</scope>
    <source>
        <strain evidence="1">Expedition CK06-06</strain>
    </source>
</reference>